<proteinExistence type="predicted"/>
<gene>
    <name evidence="1" type="ORF">ASZ90_013683</name>
</gene>
<comment type="caution">
    <text evidence="1">The sequence shown here is derived from an EMBL/GenBank/DDBJ whole genome shotgun (WGS) entry which is preliminary data.</text>
</comment>
<dbReference type="AlphaFoldDB" id="A0A0W8F7P1"/>
<organism evidence="1">
    <name type="scientific">hydrocarbon metagenome</name>
    <dbReference type="NCBI Taxonomy" id="938273"/>
    <lineage>
        <taxon>unclassified sequences</taxon>
        <taxon>metagenomes</taxon>
        <taxon>ecological metagenomes</taxon>
    </lineage>
</organism>
<sequence>MHLAEHISTSIIDVCLLKAHGYRTLLFFFGSSLNYGG</sequence>
<reference evidence="1" key="1">
    <citation type="journal article" date="2015" name="Proc. Natl. Acad. Sci. U.S.A.">
        <title>Networks of energetic and metabolic interactions define dynamics in microbial communities.</title>
        <authorList>
            <person name="Embree M."/>
            <person name="Liu J.K."/>
            <person name="Al-Bassam M.M."/>
            <person name="Zengler K."/>
        </authorList>
    </citation>
    <scope>NUCLEOTIDE SEQUENCE</scope>
</reference>
<evidence type="ECO:0000313" key="1">
    <source>
        <dbReference type="EMBL" id="KUG16594.1"/>
    </source>
</evidence>
<dbReference type="EMBL" id="LNQE01001487">
    <property type="protein sequence ID" value="KUG16594.1"/>
    <property type="molecule type" value="Genomic_DNA"/>
</dbReference>
<name>A0A0W8F7P1_9ZZZZ</name>
<accession>A0A0W8F7P1</accession>
<protein>
    <submittedName>
        <fullName evidence="1">Uncharacterized protein</fullName>
    </submittedName>
</protein>